<reference evidence="14 15" key="1">
    <citation type="journal article" date="2013" name="PLoS ONE">
        <title>Comparative analysis of the peanut witches'-broom phytoplasma genome reveals horizontal transfer of potential mobile units and effectors.</title>
        <authorList>
            <person name="Chung W.C."/>
            <person name="Chen L.L."/>
            <person name="Lo W.S."/>
            <person name="Lin C.P."/>
            <person name="Kuo C.H."/>
        </authorList>
    </citation>
    <scope>NUCLEOTIDE SEQUENCE [LARGE SCALE GENOMIC DNA]</scope>
    <source>
        <strain evidence="14 15">NTU2011</strain>
    </source>
</reference>
<dbReference type="InterPro" id="IPR008144">
    <property type="entry name" value="Guanylate_kin-like_dom"/>
</dbReference>
<dbReference type="Gene3D" id="3.40.50.300">
    <property type="entry name" value="P-loop containing nucleotide triphosphate hydrolases"/>
    <property type="match status" value="1"/>
</dbReference>
<evidence type="ECO:0000256" key="3">
    <source>
        <dbReference type="ARBA" id="ARBA00005790"/>
    </source>
</evidence>
<sequence>MVVLLFMKLNKEGMLIIISGPSGVGKGTVKKLLLDRIKNNLVYSVSMTTRDPRINEKNGKDYFFVSKKFFEDKIKENYFLEYNEFIGNYYGTPKIKVIEELKNNKDVLLEIDVQGALKISHNFIKSKSIFIFLAPPSISILQNRIKCRNTESLQTINERIDKARQELLLIKKIKKYDYMIINDQLDETVNIIMSILVAERVKFKRMIKSYSSKILI</sequence>
<evidence type="ECO:0000256" key="9">
    <source>
        <dbReference type="ARBA" id="ARBA00022840"/>
    </source>
</evidence>
<evidence type="ECO:0000256" key="11">
    <source>
        <dbReference type="ARBA" id="ARBA00048594"/>
    </source>
</evidence>
<dbReference type="PROSITE" id="PS00856">
    <property type="entry name" value="GUANYLATE_KINASE_1"/>
    <property type="match status" value="1"/>
</dbReference>
<dbReference type="InterPro" id="IPR027417">
    <property type="entry name" value="P-loop_NTPase"/>
</dbReference>
<dbReference type="InterPro" id="IPR017665">
    <property type="entry name" value="Guanylate_kinase"/>
</dbReference>
<evidence type="ECO:0000256" key="4">
    <source>
        <dbReference type="ARBA" id="ARBA00012961"/>
    </source>
</evidence>
<protein>
    <recommendedName>
        <fullName evidence="5 12">Guanylate kinase</fullName>
        <ecNumber evidence="4 12">2.7.4.8</ecNumber>
    </recommendedName>
    <alternativeName>
        <fullName evidence="10 12">GMP kinase</fullName>
    </alternativeName>
</protein>
<evidence type="ECO:0000259" key="13">
    <source>
        <dbReference type="PROSITE" id="PS50052"/>
    </source>
</evidence>
<comment type="function">
    <text evidence="1 12">Essential for recycling GMP and indirectly, cGMP.</text>
</comment>
<accession>A0ABN0J7M3</accession>
<comment type="subcellular location">
    <subcellularLocation>
        <location evidence="2 12">Cytoplasm</location>
    </subcellularLocation>
</comment>
<gene>
    <name evidence="12 14" type="primary">gmk</name>
    <name evidence="14" type="ORF">PNWB_v1c4380</name>
</gene>
<keyword evidence="8 12" id="KW-0418">Kinase</keyword>
<dbReference type="SMART" id="SM00072">
    <property type="entry name" value="GuKc"/>
    <property type="match status" value="1"/>
</dbReference>
<keyword evidence="12" id="KW-0963">Cytoplasm</keyword>
<evidence type="ECO:0000256" key="12">
    <source>
        <dbReference type="HAMAP-Rule" id="MF_00328"/>
    </source>
</evidence>
<keyword evidence="15" id="KW-1185">Reference proteome</keyword>
<feature type="binding site" evidence="12">
    <location>
        <begin position="20"/>
        <end position="27"/>
    </location>
    <ligand>
        <name>ATP</name>
        <dbReference type="ChEBI" id="CHEBI:30616"/>
    </ligand>
</feature>
<dbReference type="InterPro" id="IPR020590">
    <property type="entry name" value="Guanylate_kinase_CS"/>
</dbReference>
<dbReference type="InterPro" id="IPR008145">
    <property type="entry name" value="GK/Ca_channel_bsu"/>
</dbReference>
<dbReference type="EC" id="2.7.4.8" evidence="4 12"/>
<dbReference type="Gene3D" id="3.30.63.10">
    <property type="entry name" value="Guanylate Kinase phosphate binding domain"/>
    <property type="match status" value="1"/>
</dbReference>
<evidence type="ECO:0000313" key="14">
    <source>
        <dbReference type="EMBL" id="EMR14459.1"/>
    </source>
</evidence>
<dbReference type="PROSITE" id="PS50052">
    <property type="entry name" value="GUANYLATE_KINASE_2"/>
    <property type="match status" value="1"/>
</dbReference>
<feature type="domain" description="Guanylate kinase-like" evidence="13">
    <location>
        <begin position="13"/>
        <end position="197"/>
    </location>
</feature>
<dbReference type="PANTHER" id="PTHR23117:SF13">
    <property type="entry name" value="GUANYLATE KINASE"/>
    <property type="match status" value="1"/>
</dbReference>
<dbReference type="CDD" id="cd00071">
    <property type="entry name" value="GMPK"/>
    <property type="match status" value="1"/>
</dbReference>
<dbReference type="Proteomes" id="UP000014082">
    <property type="component" value="Unassembled WGS sequence"/>
</dbReference>
<dbReference type="HAMAP" id="MF_00328">
    <property type="entry name" value="Guanylate_kinase"/>
    <property type="match status" value="1"/>
</dbReference>
<organism evidence="14 15">
    <name type="scientific">Peanut witches'-broom phytoplasma NTU2011</name>
    <dbReference type="NCBI Taxonomy" id="1163385"/>
    <lineage>
        <taxon>Bacteria</taxon>
        <taxon>Bacillati</taxon>
        <taxon>Mycoplasmatota</taxon>
        <taxon>Mollicutes</taxon>
        <taxon>Acholeplasmatales</taxon>
        <taxon>Acholeplasmataceae</taxon>
        <taxon>Candidatus Phytoplasma</taxon>
        <taxon>16SrII (Peanut WB group)</taxon>
    </lineage>
</organism>
<evidence type="ECO:0000256" key="2">
    <source>
        <dbReference type="ARBA" id="ARBA00004496"/>
    </source>
</evidence>
<name>A0ABN0J7M3_PEWBP</name>
<comment type="caution">
    <text evidence="14">The sequence shown here is derived from an EMBL/GenBank/DDBJ whole genome shotgun (WGS) entry which is preliminary data.</text>
</comment>
<dbReference type="NCBIfam" id="TIGR03263">
    <property type="entry name" value="guanyl_kin"/>
    <property type="match status" value="1"/>
</dbReference>
<keyword evidence="7 12" id="KW-0547">Nucleotide-binding</keyword>
<evidence type="ECO:0000256" key="1">
    <source>
        <dbReference type="ARBA" id="ARBA00003531"/>
    </source>
</evidence>
<dbReference type="Pfam" id="PF00625">
    <property type="entry name" value="Guanylate_kin"/>
    <property type="match status" value="1"/>
</dbReference>
<dbReference type="PANTHER" id="PTHR23117">
    <property type="entry name" value="GUANYLATE KINASE-RELATED"/>
    <property type="match status" value="1"/>
</dbReference>
<keyword evidence="6 12" id="KW-0808">Transferase</keyword>
<comment type="similarity">
    <text evidence="3 12">Belongs to the guanylate kinase family.</text>
</comment>
<evidence type="ECO:0000256" key="6">
    <source>
        <dbReference type="ARBA" id="ARBA00022679"/>
    </source>
</evidence>
<dbReference type="EMBL" id="AMWZ01000012">
    <property type="protein sequence ID" value="EMR14459.1"/>
    <property type="molecule type" value="Genomic_DNA"/>
</dbReference>
<evidence type="ECO:0000256" key="7">
    <source>
        <dbReference type="ARBA" id="ARBA00022741"/>
    </source>
</evidence>
<dbReference type="GO" id="GO:0016301">
    <property type="term" value="F:kinase activity"/>
    <property type="evidence" value="ECO:0007669"/>
    <property type="project" value="UniProtKB-KW"/>
</dbReference>
<proteinExistence type="inferred from homology"/>
<keyword evidence="9 12" id="KW-0067">ATP-binding</keyword>
<evidence type="ECO:0000256" key="10">
    <source>
        <dbReference type="ARBA" id="ARBA00030128"/>
    </source>
</evidence>
<dbReference type="SUPFAM" id="SSF52540">
    <property type="entry name" value="P-loop containing nucleoside triphosphate hydrolases"/>
    <property type="match status" value="1"/>
</dbReference>
<evidence type="ECO:0000256" key="8">
    <source>
        <dbReference type="ARBA" id="ARBA00022777"/>
    </source>
</evidence>
<evidence type="ECO:0000256" key="5">
    <source>
        <dbReference type="ARBA" id="ARBA00016296"/>
    </source>
</evidence>
<comment type="catalytic activity">
    <reaction evidence="11 12">
        <text>GMP + ATP = GDP + ADP</text>
        <dbReference type="Rhea" id="RHEA:20780"/>
        <dbReference type="ChEBI" id="CHEBI:30616"/>
        <dbReference type="ChEBI" id="CHEBI:58115"/>
        <dbReference type="ChEBI" id="CHEBI:58189"/>
        <dbReference type="ChEBI" id="CHEBI:456216"/>
        <dbReference type="EC" id="2.7.4.8"/>
    </reaction>
</comment>
<evidence type="ECO:0000313" key="15">
    <source>
        <dbReference type="Proteomes" id="UP000014082"/>
    </source>
</evidence>